<dbReference type="GO" id="GO:0004190">
    <property type="term" value="F:aspartic-type endopeptidase activity"/>
    <property type="evidence" value="ECO:0007669"/>
    <property type="project" value="InterPro"/>
</dbReference>
<dbReference type="Gene3D" id="1.20.120.1220">
    <property type="match status" value="1"/>
</dbReference>
<evidence type="ECO:0000256" key="3">
    <source>
        <dbReference type="ARBA" id="ARBA00022475"/>
    </source>
</evidence>
<dbReference type="InterPro" id="IPR000045">
    <property type="entry name" value="Prepilin_IV_endopep_pep"/>
</dbReference>
<keyword evidence="3" id="KW-1003">Cell membrane</keyword>
<gene>
    <name evidence="10" type="ORF">F6I03_09075</name>
</gene>
<evidence type="ECO:0000259" key="9">
    <source>
        <dbReference type="Pfam" id="PF06750"/>
    </source>
</evidence>
<organism evidence="10 11">
    <name type="scientific">Aerococcus sanguinicola</name>
    <dbReference type="NCBI Taxonomy" id="119206"/>
    <lineage>
        <taxon>Bacteria</taxon>
        <taxon>Bacillati</taxon>
        <taxon>Bacillota</taxon>
        <taxon>Bacilli</taxon>
        <taxon>Lactobacillales</taxon>
        <taxon>Aerococcaceae</taxon>
        <taxon>Aerococcus</taxon>
    </lineage>
</organism>
<evidence type="ECO:0000256" key="1">
    <source>
        <dbReference type="ARBA" id="ARBA00004651"/>
    </source>
</evidence>
<name>A0A5N1GI24_9LACT</name>
<protein>
    <submittedName>
        <fullName evidence="10">Prepilin peptidase</fullName>
    </submittedName>
</protein>
<comment type="caution">
    <text evidence="10">The sequence shown here is derived from an EMBL/GenBank/DDBJ whole genome shotgun (WGS) entry which is preliminary data.</text>
</comment>
<feature type="domain" description="Prepilin type IV endopeptidase peptidase" evidence="8">
    <location>
        <begin position="102"/>
        <end position="200"/>
    </location>
</feature>
<proteinExistence type="inferred from homology"/>
<dbReference type="AlphaFoldDB" id="A0A5N1GI24"/>
<dbReference type="PANTHER" id="PTHR30487">
    <property type="entry name" value="TYPE 4 PREPILIN-LIKE PROTEINS LEADER PEPTIDE-PROCESSING ENZYME"/>
    <property type="match status" value="1"/>
</dbReference>
<dbReference type="Proteomes" id="UP000327148">
    <property type="component" value="Unassembled WGS sequence"/>
</dbReference>
<dbReference type="InterPro" id="IPR010627">
    <property type="entry name" value="Prepilin_pept_A24_N"/>
</dbReference>
<reference evidence="10 11" key="1">
    <citation type="submission" date="2019-09" db="EMBL/GenBank/DDBJ databases">
        <title>Draft genome sequence assemblies of isolates from the urinary tract.</title>
        <authorList>
            <person name="Mores C.R."/>
            <person name="Putonti C."/>
            <person name="Wolfe A.J."/>
        </authorList>
    </citation>
    <scope>NUCLEOTIDE SEQUENCE [LARGE SCALE GENOMIC DNA]</scope>
    <source>
        <strain evidence="10 11">UMB623</strain>
    </source>
</reference>
<evidence type="ECO:0000256" key="4">
    <source>
        <dbReference type="ARBA" id="ARBA00022692"/>
    </source>
</evidence>
<dbReference type="STRING" id="119206.AWM72_04865"/>
<feature type="transmembrane region" description="Helical" evidence="7">
    <location>
        <begin position="173"/>
        <end position="202"/>
    </location>
</feature>
<feature type="transmembrane region" description="Helical" evidence="7">
    <location>
        <begin position="6"/>
        <end position="27"/>
    </location>
</feature>
<evidence type="ECO:0000256" key="2">
    <source>
        <dbReference type="ARBA" id="ARBA00005801"/>
    </source>
</evidence>
<dbReference type="PANTHER" id="PTHR30487:SF0">
    <property type="entry name" value="PREPILIN LEADER PEPTIDASE_N-METHYLTRANSFERASE-RELATED"/>
    <property type="match status" value="1"/>
</dbReference>
<dbReference type="GO" id="GO:0005886">
    <property type="term" value="C:plasma membrane"/>
    <property type="evidence" value="ECO:0007669"/>
    <property type="project" value="UniProtKB-SubCell"/>
</dbReference>
<dbReference type="Pfam" id="PF01478">
    <property type="entry name" value="Peptidase_A24"/>
    <property type="match status" value="1"/>
</dbReference>
<dbReference type="OrthoDB" id="9789291at2"/>
<feature type="domain" description="Prepilin peptidase A24 N-terminal" evidence="9">
    <location>
        <begin position="16"/>
        <end position="93"/>
    </location>
</feature>
<evidence type="ECO:0000313" key="10">
    <source>
        <dbReference type="EMBL" id="KAA9299611.1"/>
    </source>
</evidence>
<sequence>MTMIILYHIYLFFALACLASFLMLWAYRTIHSGAIIWGRSQCDHCQRKLPYWALCPVLGYLLCRGRCQACQAPVPLYYPLIEVLFACAASYLVFQGAYSDLAILAVLTLMTATDLTAGMVPDRFQVLLFLICLFREETWQIDRWLQALILGLALYALNQVIKEGLGGADIKLFSMLCLAYGLSASLEIILLSSALALLYFFLSRHDKQGALPFVPFISLGVIIQLIFL</sequence>
<feature type="transmembrane region" description="Helical" evidence="7">
    <location>
        <begin position="101"/>
        <end position="120"/>
    </location>
</feature>
<keyword evidence="6 7" id="KW-0472">Membrane</keyword>
<dbReference type="Pfam" id="PF06750">
    <property type="entry name" value="A24_N_bact"/>
    <property type="match status" value="1"/>
</dbReference>
<evidence type="ECO:0000256" key="5">
    <source>
        <dbReference type="ARBA" id="ARBA00022989"/>
    </source>
</evidence>
<dbReference type="EMBL" id="VYWO01000008">
    <property type="protein sequence ID" value="KAA9299611.1"/>
    <property type="molecule type" value="Genomic_DNA"/>
</dbReference>
<comment type="similarity">
    <text evidence="2">Belongs to the peptidase A24 family.</text>
</comment>
<keyword evidence="4 7" id="KW-0812">Transmembrane</keyword>
<feature type="transmembrane region" description="Helical" evidence="7">
    <location>
        <begin position="76"/>
        <end position="95"/>
    </location>
</feature>
<accession>A0A5N1GI24</accession>
<evidence type="ECO:0000256" key="6">
    <source>
        <dbReference type="ARBA" id="ARBA00023136"/>
    </source>
</evidence>
<dbReference type="InterPro" id="IPR050882">
    <property type="entry name" value="Prepilin_peptidase/N-MTase"/>
</dbReference>
<dbReference type="GO" id="GO:0006465">
    <property type="term" value="P:signal peptide processing"/>
    <property type="evidence" value="ECO:0007669"/>
    <property type="project" value="TreeGrafter"/>
</dbReference>
<feature type="transmembrane region" description="Helical" evidence="7">
    <location>
        <begin position="209"/>
        <end position="227"/>
    </location>
</feature>
<keyword evidence="5 7" id="KW-1133">Transmembrane helix</keyword>
<evidence type="ECO:0000256" key="7">
    <source>
        <dbReference type="SAM" id="Phobius"/>
    </source>
</evidence>
<comment type="subcellular location">
    <subcellularLocation>
        <location evidence="1">Cell membrane</location>
        <topology evidence="1">Multi-pass membrane protein</topology>
    </subcellularLocation>
</comment>
<evidence type="ECO:0000259" key="8">
    <source>
        <dbReference type="Pfam" id="PF01478"/>
    </source>
</evidence>
<evidence type="ECO:0000313" key="11">
    <source>
        <dbReference type="Proteomes" id="UP000327148"/>
    </source>
</evidence>